<name>A0A413RNN1_9CELL</name>
<dbReference type="GO" id="GO:0046872">
    <property type="term" value="F:metal ion binding"/>
    <property type="evidence" value="ECO:0007669"/>
    <property type="project" value="InterPro"/>
</dbReference>
<dbReference type="Pfam" id="PF11716">
    <property type="entry name" value="MDMPI_N"/>
    <property type="match status" value="1"/>
</dbReference>
<dbReference type="OrthoDB" id="3292744at2"/>
<feature type="domain" description="Mycothiol-dependent maleylpyruvate isomerase metal-binding" evidence="1">
    <location>
        <begin position="24"/>
        <end position="157"/>
    </location>
</feature>
<dbReference type="InterPro" id="IPR024344">
    <property type="entry name" value="MDMPI_metal-binding"/>
</dbReference>
<dbReference type="SUPFAM" id="SSF109854">
    <property type="entry name" value="DinB/YfiT-like putative metalloenzymes"/>
    <property type="match status" value="1"/>
</dbReference>
<reference evidence="2 3" key="1">
    <citation type="submission" date="2018-08" db="EMBL/GenBank/DDBJ databases">
        <title>Cellulomonas rhizosphaerae sp. nov., a novel actinomycete isolated from soil.</title>
        <authorList>
            <person name="Tian Y."/>
        </authorList>
    </citation>
    <scope>NUCLEOTIDE SEQUENCE [LARGE SCALE GENOMIC DNA]</scope>
    <source>
        <strain evidence="2 3">NEAU-TCZ24</strain>
    </source>
</reference>
<keyword evidence="3" id="KW-1185">Reference proteome</keyword>
<gene>
    <name evidence="2" type="ORF">D1825_05430</name>
</gene>
<evidence type="ECO:0000313" key="2">
    <source>
        <dbReference type="EMBL" id="RHA43626.1"/>
    </source>
</evidence>
<dbReference type="RefSeq" id="WP_118766429.1">
    <property type="nucleotide sequence ID" value="NZ_QWKP01000151.1"/>
</dbReference>
<dbReference type="EMBL" id="QWKP01000151">
    <property type="protein sequence ID" value="RHA43626.1"/>
    <property type="molecule type" value="Genomic_DNA"/>
</dbReference>
<evidence type="ECO:0000313" key="3">
    <source>
        <dbReference type="Proteomes" id="UP000283374"/>
    </source>
</evidence>
<dbReference type="Proteomes" id="UP000283374">
    <property type="component" value="Unassembled WGS sequence"/>
</dbReference>
<proteinExistence type="predicted"/>
<organism evidence="2 3">
    <name type="scientific">Cellulomonas rhizosphaerae</name>
    <dbReference type="NCBI Taxonomy" id="2293719"/>
    <lineage>
        <taxon>Bacteria</taxon>
        <taxon>Bacillati</taxon>
        <taxon>Actinomycetota</taxon>
        <taxon>Actinomycetes</taxon>
        <taxon>Micrococcales</taxon>
        <taxon>Cellulomonadaceae</taxon>
        <taxon>Cellulomonas</taxon>
    </lineage>
</organism>
<dbReference type="InterPro" id="IPR034660">
    <property type="entry name" value="DinB/YfiT-like"/>
</dbReference>
<comment type="caution">
    <text evidence="2">The sequence shown here is derived from an EMBL/GenBank/DDBJ whole genome shotgun (WGS) entry which is preliminary data.</text>
</comment>
<sequence>MTTTPPDPWSEVRAAFSDSAQWFAATVQLADGRWDQPGLGVWDVRALVGHTTRALLTLETYLSRPVATRDVRSTAEYYLVTAAAASDDEVAQRGRDAGAALGPDPVSTVAAIVDRVPALLDRAEADLVVATIAGGIRLGHYVPTRTFELVVHTLDLARALGAAAEPPPAAASAALRVVADLAPRRGLAGPVLAAVTGREMLGPGFSIL</sequence>
<protein>
    <recommendedName>
        <fullName evidence="1">Mycothiol-dependent maleylpyruvate isomerase metal-binding domain-containing protein</fullName>
    </recommendedName>
</protein>
<dbReference type="Gene3D" id="1.20.120.450">
    <property type="entry name" value="dinb family like domain"/>
    <property type="match status" value="1"/>
</dbReference>
<evidence type="ECO:0000259" key="1">
    <source>
        <dbReference type="Pfam" id="PF11716"/>
    </source>
</evidence>
<dbReference type="AlphaFoldDB" id="A0A413RNN1"/>
<accession>A0A413RNN1</accession>